<feature type="domain" description="Bacterial sugar transferase" evidence="3">
    <location>
        <begin position="24"/>
        <end position="198"/>
    </location>
</feature>
<comment type="similarity">
    <text evidence="1">Belongs to the bacterial sugar transferase family.</text>
</comment>
<reference evidence="4 5" key="1">
    <citation type="submission" date="2023-06" db="EMBL/GenBank/DDBJ databases">
        <title>Novel species in genus Planococcus.</title>
        <authorList>
            <person name="Ning S."/>
        </authorList>
    </citation>
    <scope>NUCLEOTIDE SEQUENCE [LARGE SCALE GENOMIC DNA]</scope>
    <source>
        <strain evidence="4 5">N064</strain>
    </source>
</reference>
<dbReference type="PANTHER" id="PTHR30576">
    <property type="entry name" value="COLANIC BIOSYNTHESIS UDP-GLUCOSE LIPID CARRIER TRANSFERASE"/>
    <property type="match status" value="1"/>
</dbReference>
<dbReference type="GO" id="GO:0016740">
    <property type="term" value="F:transferase activity"/>
    <property type="evidence" value="ECO:0007669"/>
    <property type="project" value="UniProtKB-KW"/>
</dbReference>
<dbReference type="InterPro" id="IPR003362">
    <property type="entry name" value="Bact_transf"/>
</dbReference>
<keyword evidence="2" id="KW-0472">Membrane</keyword>
<evidence type="ECO:0000313" key="5">
    <source>
        <dbReference type="Proteomes" id="UP001172054"/>
    </source>
</evidence>
<dbReference type="EC" id="2.7.8.-" evidence="4"/>
<proteinExistence type="inferred from homology"/>
<accession>A0ABT8MNA4</accession>
<comment type="caution">
    <text evidence="4">The sequence shown here is derived from an EMBL/GenBank/DDBJ whole genome shotgun (WGS) entry which is preliminary data.</text>
</comment>
<keyword evidence="4" id="KW-0808">Transferase</keyword>
<evidence type="ECO:0000259" key="3">
    <source>
        <dbReference type="Pfam" id="PF02397"/>
    </source>
</evidence>
<dbReference type="EMBL" id="JAUJWW010000001">
    <property type="protein sequence ID" value="MDN7226318.1"/>
    <property type="molecule type" value="Genomic_DNA"/>
</dbReference>
<name>A0ABT8MNA4_9BACL</name>
<evidence type="ECO:0000256" key="1">
    <source>
        <dbReference type="ARBA" id="ARBA00006464"/>
    </source>
</evidence>
<dbReference type="PANTHER" id="PTHR30576:SF0">
    <property type="entry name" value="UNDECAPRENYL-PHOSPHATE N-ACETYLGALACTOSAMINYL 1-PHOSPHATE TRANSFERASE-RELATED"/>
    <property type="match status" value="1"/>
</dbReference>
<keyword evidence="2" id="KW-1133">Transmembrane helix</keyword>
<dbReference type="Pfam" id="PF02397">
    <property type="entry name" value="Bac_transf"/>
    <property type="match status" value="1"/>
</dbReference>
<evidence type="ECO:0000313" key="4">
    <source>
        <dbReference type="EMBL" id="MDN7226318.1"/>
    </source>
</evidence>
<feature type="transmembrane region" description="Helical" evidence="2">
    <location>
        <begin position="18"/>
        <end position="46"/>
    </location>
</feature>
<sequence>MATEHTKLLQKQARWSHYVAHICSWLFAVLLLIFLTPLFAVLGILIKLDSKGPIFFKQKRGGRNGEYFIIYKFRTMYSDPVKEKLDIDVLEGDSRITKIGHILRSTSLDELPQLINIVKGDMAFVGPRPTVPSQTDHYSTYQKQRLLVKPGVTGLAQISGRNELNWDEKIDLDIEYIGRKNIRYDLYIIVQTVFKVIKSEGVYDRE</sequence>
<keyword evidence="5" id="KW-1185">Reference proteome</keyword>
<dbReference type="RefSeq" id="WP_300981530.1">
    <property type="nucleotide sequence ID" value="NZ_CP129238.1"/>
</dbReference>
<dbReference type="Proteomes" id="UP001172054">
    <property type="component" value="Unassembled WGS sequence"/>
</dbReference>
<evidence type="ECO:0000256" key="2">
    <source>
        <dbReference type="SAM" id="Phobius"/>
    </source>
</evidence>
<organism evidence="4 5">
    <name type="scientific">Planococcus liqunii</name>
    <dbReference type="NCBI Taxonomy" id="3058394"/>
    <lineage>
        <taxon>Bacteria</taxon>
        <taxon>Bacillati</taxon>
        <taxon>Bacillota</taxon>
        <taxon>Bacilli</taxon>
        <taxon>Bacillales</taxon>
        <taxon>Caryophanaceae</taxon>
        <taxon>Planococcus</taxon>
    </lineage>
</organism>
<gene>
    <name evidence="4" type="ORF">QWY15_03330</name>
</gene>
<protein>
    <submittedName>
        <fullName evidence="4">Sugar transferase</fullName>
        <ecNumber evidence="4">2.7.8.-</ecNumber>
    </submittedName>
</protein>
<keyword evidence="2" id="KW-0812">Transmembrane</keyword>